<accession>A0ABW0GDV3</accession>
<dbReference type="RefSeq" id="WP_376998081.1">
    <property type="nucleotide sequence ID" value="NZ_JBHSLC010000087.1"/>
</dbReference>
<proteinExistence type="predicted"/>
<gene>
    <name evidence="1" type="ORF">ACFPMG_25725</name>
</gene>
<organism evidence="1 2">
    <name type="scientific">Azospirillum himalayense</name>
    <dbReference type="NCBI Taxonomy" id="654847"/>
    <lineage>
        <taxon>Bacteria</taxon>
        <taxon>Pseudomonadati</taxon>
        <taxon>Pseudomonadota</taxon>
        <taxon>Alphaproteobacteria</taxon>
        <taxon>Rhodospirillales</taxon>
        <taxon>Azospirillaceae</taxon>
        <taxon>Azospirillum</taxon>
    </lineage>
</organism>
<dbReference type="SUPFAM" id="SSF88713">
    <property type="entry name" value="Glycoside hydrolase/deacetylase"/>
    <property type="match status" value="1"/>
</dbReference>
<dbReference type="CDD" id="cd10928">
    <property type="entry name" value="CE4_u4"/>
    <property type="match status" value="1"/>
</dbReference>
<dbReference type="Proteomes" id="UP001596166">
    <property type="component" value="Unassembled WGS sequence"/>
</dbReference>
<name>A0ABW0GDV3_9PROT</name>
<evidence type="ECO:0000313" key="2">
    <source>
        <dbReference type="Proteomes" id="UP001596166"/>
    </source>
</evidence>
<comment type="caution">
    <text evidence="1">The sequence shown here is derived from an EMBL/GenBank/DDBJ whole genome shotgun (WGS) entry which is preliminary data.</text>
</comment>
<keyword evidence="2" id="KW-1185">Reference proteome</keyword>
<dbReference type="InterPro" id="IPR049591">
    <property type="entry name" value="CE4_u4-like"/>
</dbReference>
<sequence length="268" mass="28471">MTVTATAPSHSPPRAGWDDLTAELDAWAAAGRTATLWWRDDDAVEPTRDLDRMIALSVETGAPLALAVIPAGVKEALAPAVDATPGVTVLQHGWSHANHAAPPAKKAELGADRPAAAVLAELAEGRAVLVRLFGPRALPVLVPPWNRIAPGVTVDLPAAGFAGLSVFGPRRVSTVNMMCVNTHIDPVAWKDGKRFLGDAESLGMAVTHLRARRLGAVDAEEPTGLLTHHLAMDGETWAFTARFFTVTRHHPAVRWLSANTLFAAEGLR</sequence>
<dbReference type="InterPro" id="IPR011330">
    <property type="entry name" value="Glyco_hydro/deAcase_b/a-brl"/>
</dbReference>
<dbReference type="EMBL" id="JBHSLC010000087">
    <property type="protein sequence ID" value="MFC5358393.1"/>
    <property type="molecule type" value="Genomic_DNA"/>
</dbReference>
<evidence type="ECO:0000313" key="1">
    <source>
        <dbReference type="EMBL" id="MFC5358393.1"/>
    </source>
</evidence>
<reference evidence="2" key="1">
    <citation type="journal article" date="2019" name="Int. J. Syst. Evol. Microbiol.">
        <title>The Global Catalogue of Microorganisms (GCM) 10K type strain sequencing project: providing services to taxonomists for standard genome sequencing and annotation.</title>
        <authorList>
            <consortium name="The Broad Institute Genomics Platform"/>
            <consortium name="The Broad Institute Genome Sequencing Center for Infectious Disease"/>
            <person name="Wu L."/>
            <person name="Ma J."/>
        </authorList>
    </citation>
    <scope>NUCLEOTIDE SEQUENCE [LARGE SCALE GENOMIC DNA]</scope>
    <source>
        <strain evidence="2">CCUG 58760</strain>
    </source>
</reference>
<protein>
    <submittedName>
        <fullName evidence="1">Polysaccharide deacetylase family protein</fullName>
    </submittedName>
</protein>